<dbReference type="SUPFAM" id="SSF52540">
    <property type="entry name" value="P-loop containing nucleoside triphosphate hydrolases"/>
    <property type="match status" value="1"/>
</dbReference>
<dbReference type="SMART" id="SM00382">
    <property type="entry name" value="AAA"/>
    <property type="match status" value="1"/>
</dbReference>
<dbReference type="InterPro" id="IPR027417">
    <property type="entry name" value="P-loop_NTPase"/>
</dbReference>
<dbReference type="PANTHER" id="PTHR30153">
    <property type="entry name" value="REPLICATIVE DNA HELICASE DNAB"/>
    <property type="match status" value="1"/>
</dbReference>
<dbReference type="Gene3D" id="3.40.50.300">
    <property type="entry name" value="P-loop containing nucleotide triphosphate hydrolases"/>
    <property type="match status" value="1"/>
</dbReference>
<keyword evidence="4" id="KW-1185">Reference proteome</keyword>
<dbReference type="Proteomes" id="UP001596138">
    <property type="component" value="Unassembled WGS sequence"/>
</dbReference>
<gene>
    <name evidence="3" type="ORF">ACFQGU_12985</name>
</gene>
<proteinExistence type="predicted"/>
<evidence type="ECO:0000259" key="2">
    <source>
        <dbReference type="PROSITE" id="PS51199"/>
    </source>
</evidence>
<dbReference type="Pfam" id="PF03796">
    <property type="entry name" value="DnaB_C"/>
    <property type="match status" value="1"/>
</dbReference>
<dbReference type="InterPro" id="IPR003593">
    <property type="entry name" value="AAA+_ATPase"/>
</dbReference>
<dbReference type="InterPro" id="IPR007694">
    <property type="entry name" value="DNA_helicase_DnaB-like_C"/>
</dbReference>
<comment type="caution">
    <text evidence="3">The sequence shown here is derived from an EMBL/GenBank/DDBJ whole genome shotgun (WGS) entry which is preliminary data.</text>
</comment>
<evidence type="ECO:0000256" key="1">
    <source>
        <dbReference type="ARBA" id="ARBA00022515"/>
    </source>
</evidence>
<evidence type="ECO:0000313" key="3">
    <source>
        <dbReference type="EMBL" id="MFC6238796.1"/>
    </source>
</evidence>
<dbReference type="PROSITE" id="PS51199">
    <property type="entry name" value="SF4_HELICASE"/>
    <property type="match status" value="1"/>
</dbReference>
<name>A0ABW1T250_9ACTN</name>
<feature type="domain" description="SF4 helicase" evidence="2">
    <location>
        <begin position="29"/>
        <end position="326"/>
    </location>
</feature>
<organism evidence="3 4">
    <name type="scientific">Longivirga aurantiaca</name>
    <dbReference type="NCBI Taxonomy" id="1837743"/>
    <lineage>
        <taxon>Bacteria</taxon>
        <taxon>Bacillati</taxon>
        <taxon>Actinomycetota</taxon>
        <taxon>Actinomycetes</taxon>
        <taxon>Sporichthyales</taxon>
        <taxon>Sporichthyaceae</taxon>
        <taxon>Longivirga</taxon>
    </lineage>
</organism>
<evidence type="ECO:0000313" key="4">
    <source>
        <dbReference type="Proteomes" id="UP001596138"/>
    </source>
</evidence>
<accession>A0ABW1T250</accession>
<dbReference type="PANTHER" id="PTHR30153:SF2">
    <property type="entry name" value="REPLICATIVE DNA HELICASE"/>
    <property type="match status" value="1"/>
</dbReference>
<sequence length="338" mass="36287">MTADTPQFSRLARLSDVLDETDARLRRGEAATQAPWSTGFMPLDSYLSGGLRPGELILLGGPQGMGKTTFALQIARQAIAGGHAVLYVSYEHDSVNLLERLVAAEAGERAGVDAVPLRSVRALLEGDGTSMSLSDKLAETPGGAEALAAVSVGLDRLHVLRGGVDTSVTDIEAAVREVARTGGLRPLVVVDYVQKIAMEGERAVDEERRMAHVAGGLKDLALTESVPVLAISASDAAGISEGKRLRTQNLRGASSLAYEADVVLVLNEKYDVVARHHLVYGAANVERFHQFAVLTIEKNRGGMAGVDLEFRKRFEQARYERAGELVTEQLVDARLFVE</sequence>
<keyword evidence="1" id="KW-0639">Primosome</keyword>
<dbReference type="EMBL" id="JBHSTI010000008">
    <property type="protein sequence ID" value="MFC6238796.1"/>
    <property type="molecule type" value="Genomic_DNA"/>
</dbReference>
<reference evidence="4" key="1">
    <citation type="journal article" date="2019" name="Int. J. Syst. Evol. Microbiol.">
        <title>The Global Catalogue of Microorganisms (GCM) 10K type strain sequencing project: providing services to taxonomists for standard genome sequencing and annotation.</title>
        <authorList>
            <consortium name="The Broad Institute Genomics Platform"/>
            <consortium name="The Broad Institute Genome Sequencing Center for Infectious Disease"/>
            <person name="Wu L."/>
            <person name="Ma J."/>
        </authorList>
    </citation>
    <scope>NUCLEOTIDE SEQUENCE [LARGE SCALE GENOMIC DNA]</scope>
    <source>
        <strain evidence="4">CGMCC 4.7317</strain>
    </source>
</reference>
<protein>
    <submittedName>
        <fullName evidence="3">DnaB-like helicase C-terminal domain-containing protein</fullName>
    </submittedName>
</protein>
<dbReference type="RefSeq" id="WP_386767321.1">
    <property type="nucleotide sequence ID" value="NZ_JBHSTI010000008.1"/>
</dbReference>
<dbReference type="PRINTS" id="PR01874">
    <property type="entry name" value="DNAREPAIRADA"/>
</dbReference>